<proteinExistence type="predicted"/>
<keyword evidence="2" id="KW-1185">Reference proteome</keyword>
<protein>
    <submittedName>
        <fullName evidence="1">Uncharacterized protein</fullName>
    </submittedName>
</protein>
<dbReference type="EMBL" id="JADXDR010000061">
    <property type="protein sequence ID" value="KAI7841645.1"/>
    <property type="molecule type" value="Genomic_DNA"/>
</dbReference>
<comment type="caution">
    <text evidence="1">The sequence shown here is derived from an EMBL/GenBank/DDBJ whole genome shotgun (WGS) entry which is preliminary data.</text>
</comment>
<name>A0AAD5DPK3_9CHLO</name>
<evidence type="ECO:0000313" key="2">
    <source>
        <dbReference type="Proteomes" id="UP001205105"/>
    </source>
</evidence>
<dbReference type="AlphaFoldDB" id="A0AAD5DPK3"/>
<gene>
    <name evidence="1" type="ORF">COHA_004665</name>
</gene>
<reference evidence="1" key="1">
    <citation type="submission" date="2020-11" db="EMBL/GenBank/DDBJ databases">
        <title>Chlorella ohadii genome sequencing and assembly.</title>
        <authorList>
            <person name="Murik O."/>
            <person name="Treves H."/>
            <person name="Kedem I."/>
            <person name="Shotland Y."/>
            <person name="Kaplan A."/>
        </authorList>
    </citation>
    <scope>NUCLEOTIDE SEQUENCE</scope>
    <source>
        <strain evidence="1">1</strain>
    </source>
</reference>
<dbReference type="Proteomes" id="UP001205105">
    <property type="component" value="Unassembled WGS sequence"/>
</dbReference>
<sequence>MAVGGTIDAYLYGDNLVDSGTPGSMFPTKDRVRFPFRVVDVGPNYINIDRPLPIELRPAWTPVIVPFTSTTSDSGLEHFTARFKWSTYDDHLDAKGYNAIAVYETINCWVRQIKIIDATNGIFMSGNEFITASDIAFSITAERGRGAMATRKVHGHHAMQMANGAYNLQTRLNIGARYYHDLSVDALLHLSVYNDVTGVDINIDNHKAGANSTWWNVYSPSRQLGLPTASGVVDCSVGPLLNWIGPFSSSVVDGMCAATRWTVDNIGAGKTLYPPDLFRAMRSYRNLLPG</sequence>
<organism evidence="1 2">
    <name type="scientific">Chlorella ohadii</name>
    <dbReference type="NCBI Taxonomy" id="2649997"/>
    <lineage>
        <taxon>Eukaryota</taxon>
        <taxon>Viridiplantae</taxon>
        <taxon>Chlorophyta</taxon>
        <taxon>core chlorophytes</taxon>
        <taxon>Trebouxiophyceae</taxon>
        <taxon>Chlorellales</taxon>
        <taxon>Chlorellaceae</taxon>
        <taxon>Chlorella clade</taxon>
        <taxon>Chlorella</taxon>
    </lineage>
</organism>
<evidence type="ECO:0000313" key="1">
    <source>
        <dbReference type="EMBL" id="KAI7841645.1"/>
    </source>
</evidence>
<accession>A0AAD5DPK3</accession>